<evidence type="ECO:0000313" key="4">
    <source>
        <dbReference type="Proteomes" id="UP000298030"/>
    </source>
</evidence>
<feature type="compositionally biased region" description="Basic and acidic residues" evidence="2">
    <location>
        <begin position="653"/>
        <end position="687"/>
    </location>
</feature>
<protein>
    <recommendedName>
        <fullName evidence="5">IMD domain-containing protein</fullName>
    </recommendedName>
</protein>
<feature type="compositionally biased region" description="Low complexity" evidence="2">
    <location>
        <begin position="237"/>
        <end position="248"/>
    </location>
</feature>
<feature type="compositionally biased region" description="Polar residues" evidence="2">
    <location>
        <begin position="638"/>
        <end position="649"/>
    </location>
</feature>
<feature type="compositionally biased region" description="Pro residues" evidence="2">
    <location>
        <begin position="367"/>
        <end position="377"/>
    </location>
</feature>
<evidence type="ECO:0000313" key="3">
    <source>
        <dbReference type="EMBL" id="TEB34803.1"/>
    </source>
</evidence>
<evidence type="ECO:0008006" key="5">
    <source>
        <dbReference type="Google" id="ProtNLM"/>
    </source>
</evidence>
<feature type="region of interest" description="Disordered" evidence="2">
    <location>
        <begin position="226"/>
        <end position="773"/>
    </location>
</feature>
<proteinExistence type="predicted"/>
<feature type="compositionally biased region" description="Pro residues" evidence="2">
    <location>
        <begin position="332"/>
        <end position="343"/>
    </location>
</feature>
<keyword evidence="1" id="KW-0175">Coiled coil</keyword>
<sequence length="892" mass="97432">MATPTAAPPLAERADIHKSCRSLESILSVLNEYCEAVGVVVALQKKLAKALREAAGLKATGEIAANALAGSATVFDALFEVDTKYTKFADKEYDAISAEVKKWFKKLVKEEKTHDQKLEKANARIKQAGQNFEKKSKKNASDAADEHARYINLISTLGPEISQEKYNHALSVTQRHNSTTSNVASCIARIADAEWLRACEDVRLLAPNIGTLTQWRMLCEGGWVEPMPQGLPDGQDTISSSTNTRTSSPDIPDSMGPLPHDNDIPATPDQPHQRPSSSARASPIQQRYPLTSPHISPNVSNQNLAEPQPRKAAPSPRISPNVSSQNLAQHNPPAPAERPPPPGAFDTLKPPFFDPTTGSVRTLSAFPAPPTHFPIPPVRQLTQASVQSIPSSNATQSSPAPVHFTESPISASQELAPQNERASSPSPDHNSSKKPSSSSSPEQRYRDYRHVEGEQSPPLELNRPQPIRATATSSRPAPIEEGERDSRDEGRLPPSVSPREPYLSQQEPSEFGEQRGLASKTHTYEALRRGADRTDSVISNGSLVAAMRDRYSSNTDSTSLPLQRDLPRIPTKVTDLAARYQSPDSPSSSRPTSSPTGRYQPSESPSSSRPRAASPPVQRQLSFPLSPKQASPRPTHRAGSNSISTSTPTIEEDVLRQRRQESDFEQRERELRERERELESRARELESQKAQLMTVHEGRTGDSQRPPISPINRPRRVSLRKQVQRPQSQMSVEDPPESQRQQRSQFSASPGPGRYVGDEGYRHSEDREKEHASYCGCHSCSVSKYAAPSATHHAGGGNALRPPSSPDKPKGGWMRRLSMPGGLTQAFSSDGKRNSSGYALGSGVSSATLAQQQKKGILSFDGRKNASATNLLRPPSEQGGGRRSAEGDRRRQ</sequence>
<dbReference type="OrthoDB" id="2450055at2759"/>
<feature type="compositionally biased region" description="Low complexity" evidence="2">
    <location>
        <begin position="738"/>
        <end position="749"/>
    </location>
</feature>
<feature type="compositionally biased region" description="Basic residues" evidence="2">
    <location>
        <begin position="713"/>
        <end position="723"/>
    </location>
</feature>
<gene>
    <name evidence="3" type="ORF">FA13DRAFT_1506375</name>
</gene>
<feature type="compositionally biased region" description="Basic and acidic residues" evidence="2">
    <location>
        <begin position="883"/>
        <end position="892"/>
    </location>
</feature>
<feature type="compositionally biased region" description="Polar residues" evidence="2">
    <location>
        <begin position="318"/>
        <end position="329"/>
    </location>
</feature>
<accession>A0A4Y7TKU2</accession>
<organism evidence="3 4">
    <name type="scientific">Coprinellus micaceus</name>
    <name type="common">Glistening ink-cap mushroom</name>
    <name type="synonym">Coprinus micaceus</name>
    <dbReference type="NCBI Taxonomy" id="71717"/>
    <lineage>
        <taxon>Eukaryota</taxon>
        <taxon>Fungi</taxon>
        <taxon>Dikarya</taxon>
        <taxon>Basidiomycota</taxon>
        <taxon>Agaricomycotina</taxon>
        <taxon>Agaricomycetes</taxon>
        <taxon>Agaricomycetidae</taxon>
        <taxon>Agaricales</taxon>
        <taxon>Agaricineae</taxon>
        <taxon>Psathyrellaceae</taxon>
        <taxon>Coprinellus</taxon>
    </lineage>
</organism>
<reference evidence="3 4" key="1">
    <citation type="journal article" date="2019" name="Nat. Ecol. Evol.">
        <title>Megaphylogeny resolves global patterns of mushroom evolution.</title>
        <authorList>
            <person name="Varga T."/>
            <person name="Krizsan K."/>
            <person name="Foldi C."/>
            <person name="Dima B."/>
            <person name="Sanchez-Garcia M."/>
            <person name="Sanchez-Ramirez S."/>
            <person name="Szollosi G.J."/>
            <person name="Szarkandi J.G."/>
            <person name="Papp V."/>
            <person name="Albert L."/>
            <person name="Andreopoulos W."/>
            <person name="Angelini C."/>
            <person name="Antonin V."/>
            <person name="Barry K.W."/>
            <person name="Bougher N.L."/>
            <person name="Buchanan P."/>
            <person name="Buyck B."/>
            <person name="Bense V."/>
            <person name="Catcheside P."/>
            <person name="Chovatia M."/>
            <person name="Cooper J."/>
            <person name="Damon W."/>
            <person name="Desjardin D."/>
            <person name="Finy P."/>
            <person name="Geml J."/>
            <person name="Haridas S."/>
            <person name="Hughes K."/>
            <person name="Justo A."/>
            <person name="Karasinski D."/>
            <person name="Kautmanova I."/>
            <person name="Kiss B."/>
            <person name="Kocsube S."/>
            <person name="Kotiranta H."/>
            <person name="LaButti K.M."/>
            <person name="Lechner B.E."/>
            <person name="Liimatainen K."/>
            <person name="Lipzen A."/>
            <person name="Lukacs Z."/>
            <person name="Mihaltcheva S."/>
            <person name="Morgado L.N."/>
            <person name="Niskanen T."/>
            <person name="Noordeloos M.E."/>
            <person name="Ohm R.A."/>
            <person name="Ortiz-Santana B."/>
            <person name="Ovrebo C."/>
            <person name="Racz N."/>
            <person name="Riley R."/>
            <person name="Savchenko A."/>
            <person name="Shiryaev A."/>
            <person name="Soop K."/>
            <person name="Spirin V."/>
            <person name="Szebenyi C."/>
            <person name="Tomsovsky M."/>
            <person name="Tulloss R.E."/>
            <person name="Uehling J."/>
            <person name="Grigoriev I.V."/>
            <person name="Vagvolgyi C."/>
            <person name="Papp T."/>
            <person name="Martin F.M."/>
            <person name="Miettinen O."/>
            <person name="Hibbett D.S."/>
            <person name="Nagy L.G."/>
        </authorList>
    </citation>
    <scope>NUCLEOTIDE SEQUENCE [LARGE SCALE GENOMIC DNA]</scope>
    <source>
        <strain evidence="3 4">FP101781</strain>
    </source>
</reference>
<feature type="region of interest" description="Disordered" evidence="2">
    <location>
        <begin position="788"/>
        <end position="892"/>
    </location>
</feature>
<keyword evidence="4" id="KW-1185">Reference proteome</keyword>
<feature type="compositionally biased region" description="Basic and acidic residues" evidence="2">
    <location>
        <begin position="443"/>
        <end position="453"/>
    </location>
</feature>
<feature type="compositionally biased region" description="Low complexity" evidence="2">
    <location>
        <begin position="582"/>
        <end position="616"/>
    </location>
</feature>
<evidence type="ECO:0000256" key="1">
    <source>
        <dbReference type="SAM" id="Coils"/>
    </source>
</evidence>
<dbReference type="AlphaFoldDB" id="A0A4Y7TKU2"/>
<feature type="compositionally biased region" description="Basic and acidic residues" evidence="2">
    <location>
        <begin position="522"/>
        <end position="535"/>
    </location>
</feature>
<evidence type="ECO:0000256" key="2">
    <source>
        <dbReference type="SAM" id="MobiDB-lite"/>
    </source>
</evidence>
<dbReference type="STRING" id="71717.A0A4Y7TKU2"/>
<feature type="compositionally biased region" description="Polar residues" evidence="2">
    <location>
        <begin position="552"/>
        <end position="561"/>
    </location>
</feature>
<feature type="compositionally biased region" description="Polar residues" evidence="2">
    <location>
        <begin position="273"/>
        <end position="305"/>
    </location>
</feature>
<feature type="compositionally biased region" description="Polar residues" evidence="2">
    <location>
        <begin position="380"/>
        <end position="399"/>
    </location>
</feature>
<feature type="coiled-coil region" evidence="1">
    <location>
        <begin position="111"/>
        <end position="138"/>
    </location>
</feature>
<name>A0A4Y7TKU2_COPMI</name>
<feature type="compositionally biased region" description="Low complexity" evidence="2">
    <location>
        <begin position="423"/>
        <end position="441"/>
    </location>
</feature>
<feature type="compositionally biased region" description="Polar residues" evidence="2">
    <location>
        <begin position="407"/>
        <end position="422"/>
    </location>
</feature>
<feature type="compositionally biased region" description="Polar residues" evidence="2">
    <location>
        <begin position="843"/>
        <end position="854"/>
    </location>
</feature>
<comment type="caution">
    <text evidence="3">The sequence shown here is derived from an EMBL/GenBank/DDBJ whole genome shotgun (WGS) entry which is preliminary data.</text>
</comment>
<dbReference type="Proteomes" id="UP000298030">
    <property type="component" value="Unassembled WGS sequence"/>
</dbReference>
<dbReference type="EMBL" id="QPFP01000009">
    <property type="protein sequence ID" value="TEB34803.1"/>
    <property type="molecule type" value="Genomic_DNA"/>
</dbReference>
<feature type="compositionally biased region" description="Basic and acidic residues" evidence="2">
    <location>
        <begin position="756"/>
        <end position="772"/>
    </location>
</feature>